<dbReference type="Gene3D" id="3.40.50.300">
    <property type="entry name" value="P-loop containing nucleotide triphosphate hydrolases"/>
    <property type="match status" value="1"/>
</dbReference>
<evidence type="ECO:0000256" key="1">
    <source>
        <dbReference type="ARBA" id="ARBA00022679"/>
    </source>
</evidence>
<dbReference type="OrthoDB" id="9805030at2"/>
<dbReference type="NCBIfam" id="NF001381">
    <property type="entry name" value="PRK00279.1-3"/>
    <property type="match status" value="1"/>
</dbReference>
<keyword evidence="2 5" id="KW-0545">Nucleotide biosynthesis</keyword>
<sequence>MRTKADAELIKVREHAAELLYAADEALRRSQTTSGEASPAARLGRCATLRVVLVGPPGAGKGVQAAFLAKYLGVPHASLGDMLRSNIVQGTRLGRTAKKLIEKGQLIPDEVVLAMTEDRLRQHDAQRGFLLDGAPRNVGQAVAMDEFITLDAVLDVEIPEEETFQRLTGRRVCRHDSSHVFHVVYNPAKSYDTCDLCCGMLYLREDDSEGVIRSRLDVYYSDTRPIIDHYRASGLVTTIHGLGKVHEVTERAMEALAGAIA</sequence>
<dbReference type="Pfam" id="PF05191">
    <property type="entry name" value="ADK_lid"/>
    <property type="match status" value="1"/>
</dbReference>
<keyword evidence="3 5" id="KW-0547">Nucleotide-binding</keyword>
<dbReference type="EC" id="2.7.4.3" evidence="5 7"/>
<evidence type="ECO:0000256" key="6">
    <source>
        <dbReference type="RuleBase" id="RU003330"/>
    </source>
</evidence>
<dbReference type="Pfam" id="PF00406">
    <property type="entry name" value="ADK"/>
    <property type="match status" value="1"/>
</dbReference>
<comment type="pathway">
    <text evidence="5">Purine metabolism; AMP biosynthesis via salvage pathway; AMP from ADP: step 1/1.</text>
</comment>
<dbReference type="PANTHER" id="PTHR23359">
    <property type="entry name" value="NUCLEOTIDE KINASE"/>
    <property type="match status" value="1"/>
</dbReference>
<dbReference type="CDD" id="cd01428">
    <property type="entry name" value="ADK"/>
    <property type="match status" value="1"/>
</dbReference>
<accession>A0A371QBM7</accession>
<feature type="region of interest" description="NMP" evidence="5">
    <location>
        <begin position="78"/>
        <end position="107"/>
    </location>
</feature>
<evidence type="ECO:0000256" key="5">
    <source>
        <dbReference type="HAMAP-Rule" id="MF_00235"/>
    </source>
</evidence>
<keyword evidence="10" id="KW-1185">Reference proteome</keyword>
<feature type="binding site" evidence="5">
    <location>
        <begin position="180"/>
        <end position="181"/>
    </location>
    <ligand>
        <name>ATP</name>
        <dbReference type="ChEBI" id="CHEBI:30616"/>
    </ligand>
</feature>
<feature type="binding site" evidence="5">
    <location>
        <position position="204"/>
    </location>
    <ligand>
        <name>AMP</name>
        <dbReference type="ChEBI" id="CHEBI:456215"/>
    </ligand>
</feature>
<feature type="binding site" evidence="5">
    <location>
        <position position="243"/>
    </location>
    <ligand>
        <name>ATP</name>
        <dbReference type="ChEBI" id="CHEBI:30616"/>
    </ligand>
</feature>
<gene>
    <name evidence="5" type="primary">adk</name>
    <name evidence="9" type="ORF">DY245_01065</name>
</gene>
<dbReference type="AlphaFoldDB" id="A0A371QBM7"/>
<feature type="binding site" evidence="5">
    <location>
        <position position="215"/>
    </location>
    <ligand>
        <name>AMP</name>
        <dbReference type="ChEBI" id="CHEBI:456215"/>
    </ligand>
</feature>
<dbReference type="InterPro" id="IPR027417">
    <property type="entry name" value="P-loop_NTPase"/>
</dbReference>
<proteinExistence type="inferred from homology"/>
<comment type="caution">
    <text evidence="5">Lacks conserved residue(s) required for the propagation of feature annotation.</text>
</comment>
<comment type="function">
    <text evidence="5">Catalyzes the reversible transfer of the terminal phosphate group between ATP and AMP. Plays an important role in cellular energy homeostasis and in adenine nucleotide metabolism.</text>
</comment>
<dbReference type="GO" id="GO:0005524">
    <property type="term" value="F:ATP binding"/>
    <property type="evidence" value="ECO:0007669"/>
    <property type="project" value="UniProtKB-UniRule"/>
</dbReference>
<dbReference type="PRINTS" id="PR00094">
    <property type="entry name" value="ADENYLTKNASE"/>
</dbReference>
<evidence type="ECO:0000313" key="10">
    <source>
        <dbReference type="Proteomes" id="UP000262477"/>
    </source>
</evidence>
<dbReference type="InterPro" id="IPR007862">
    <property type="entry name" value="Adenylate_kinase_lid-dom"/>
</dbReference>
<dbReference type="GO" id="GO:0004017">
    <property type="term" value="F:AMP kinase activity"/>
    <property type="evidence" value="ECO:0007669"/>
    <property type="project" value="UniProtKB-UniRule"/>
</dbReference>
<evidence type="ECO:0000256" key="7">
    <source>
        <dbReference type="RuleBase" id="RU003331"/>
    </source>
</evidence>
<dbReference type="NCBIfam" id="TIGR01351">
    <property type="entry name" value="adk"/>
    <property type="match status" value="1"/>
</dbReference>
<comment type="subcellular location">
    <subcellularLocation>
        <location evidence="5 7">Cytoplasm</location>
    </subcellularLocation>
</comment>
<dbReference type="SUPFAM" id="SSF52540">
    <property type="entry name" value="P-loop containing nucleoside triphosphate hydrolases"/>
    <property type="match status" value="1"/>
</dbReference>
<dbReference type="InterPro" id="IPR000850">
    <property type="entry name" value="Adenylat/UMP-CMP_kin"/>
</dbReference>
<comment type="subunit">
    <text evidence="5 7">Monomer.</text>
</comment>
<dbReference type="InterPro" id="IPR036193">
    <property type="entry name" value="ADK_active_lid_dom_sf"/>
</dbReference>
<feature type="binding site" evidence="5">
    <location>
        <position position="84"/>
    </location>
    <ligand>
        <name>AMP</name>
        <dbReference type="ChEBI" id="CHEBI:456215"/>
    </ligand>
</feature>
<dbReference type="UniPathway" id="UPA00588">
    <property type="reaction ID" value="UER00649"/>
</dbReference>
<keyword evidence="1 5" id="KW-0808">Transferase</keyword>
<keyword evidence="5 7" id="KW-0067">ATP-binding</keyword>
<keyword evidence="5" id="KW-0963">Cytoplasm</keyword>
<dbReference type="InterPro" id="IPR006259">
    <property type="entry name" value="Adenyl_kin_sub"/>
</dbReference>
<feature type="domain" description="Adenylate kinase active site lid" evidence="8">
    <location>
        <begin position="170"/>
        <end position="206"/>
    </location>
</feature>
<feature type="binding site" evidence="5">
    <location>
        <position position="170"/>
    </location>
    <ligand>
        <name>ATP</name>
        <dbReference type="ChEBI" id="CHEBI:30616"/>
    </ligand>
</feature>
<evidence type="ECO:0000256" key="2">
    <source>
        <dbReference type="ARBA" id="ARBA00022727"/>
    </source>
</evidence>
<comment type="caution">
    <text evidence="9">The sequence shown here is derived from an EMBL/GenBank/DDBJ whole genome shotgun (WGS) entry which is preliminary data.</text>
</comment>
<keyword evidence="4 5" id="KW-0418">Kinase</keyword>
<dbReference type="SUPFAM" id="SSF57774">
    <property type="entry name" value="Microbial and mitochondrial ADK, insert 'zinc finger' domain"/>
    <property type="match status" value="1"/>
</dbReference>
<comment type="similarity">
    <text evidence="5 6">Belongs to the adenylate kinase family.</text>
</comment>
<dbReference type="GO" id="GO:0005737">
    <property type="term" value="C:cytoplasm"/>
    <property type="evidence" value="ECO:0007669"/>
    <property type="project" value="UniProtKB-SubCell"/>
</dbReference>
<feature type="binding site" evidence="5">
    <location>
        <begin position="105"/>
        <end position="107"/>
    </location>
    <ligand>
        <name>AMP</name>
        <dbReference type="ChEBI" id="CHEBI:456215"/>
    </ligand>
</feature>
<dbReference type="EMBL" id="QUAC01000008">
    <property type="protein sequence ID" value="REK92068.1"/>
    <property type="molecule type" value="Genomic_DNA"/>
</dbReference>
<name>A0A371QBM7_STRIH</name>
<feature type="binding site" evidence="5">
    <location>
        <position position="140"/>
    </location>
    <ligand>
        <name>AMP</name>
        <dbReference type="ChEBI" id="CHEBI:456215"/>
    </ligand>
</feature>
<comment type="domain">
    <text evidence="5">Consists of three domains, a large central CORE domain and two small peripheral domains, NMPbind and LID, which undergo movements during catalysis. The LID domain closes over the site of phosphoryl transfer upon ATP binding. Assembling and dissambling the active center during each catalytic cycle provides an effective means to prevent ATP hydrolysis.</text>
</comment>
<dbReference type="GO" id="GO:0044209">
    <property type="term" value="P:AMP salvage"/>
    <property type="evidence" value="ECO:0007669"/>
    <property type="project" value="UniProtKB-UniRule"/>
</dbReference>
<evidence type="ECO:0000313" key="9">
    <source>
        <dbReference type="EMBL" id="REK92068.1"/>
    </source>
</evidence>
<reference evidence="9 10" key="1">
    <citation type="submission" date="2018-08" db="EMBL/GenBank/DDBJ databases">
        <title>Streptomyces NEAU-D10 sp. nov., a novel Actinomycete isolated from soil.</title>
        <authorList>
            <person name="Jin L."/>
        </authorList>
    </citation>
    <scope>NUCLEOTIDE SEQUENCE [LARGE SCALE GENOMIC DNA]</scope>
    <source>
        <strain evidence="9 10">NEAU-D10</strain>
    </source>
</reference>
<evidence type="ECO:0000256" key="4">
    <source>
        <dbReference type="ARBA" id="ARBA00022777"/>
    </source>
</evidence>
<protein>
    <recommendedName>
        <fullName evidence="5 7">Adenylate kinase</fullName>
        <shortName evidence="5">AK</shortName>
        <ecNumber evidence="5 7">2.7.4.3</ecNumber>
    </recommendedName>
    <alternativeName>
        <fullName evidence="5">ATP-AMP transphosphorylase</fullName>
    </alternativeName>
    <alternativeName>
        <fullName evidence="5">ATP:AMP phosphotransferase</fullName>
    </alternativeName>
    <alternativeName>
        <fullName evidence="5">Adenylate monophosphate kinase</fullName>
    </alternativeName>
</protein>
<dbReference type="Proteomes" id="UP000262477">
    <property type="component" value="Unassembled WGS sequence"/>
</dbReference>
<dbReference type="HAMAP" id="MF_00235">
    <property type="entry name" value="Adenylate_kinase_Adk"/>
    <property type="match status" value="1"/>
</dbReference>
<comment type="catalytic activity">
    <reaction evidence="5 7">
        <text>AMP + ATP = 2 ADP</text>
        <dbReference type="Rhea" id="RHEA:12973"/>
        <dbReference type="ChEBI" id="CHEBI:30616"/>
        <dbReference type="ChEBI" id="CHEBI:456215"/>
        <dbReference type="ChEBI" id="CHEBI:456216"/>
        <dbReference type="EC" id="2.7.4.3"/>
    </reaction>
</comment>
<evidence type="ECO:0000259" key="8">
    <source>
        <dbReference type="Pfam" id="PF05191"/>
    </source>
</evidence>
<evidence type="ECO:0000256" key="3">
    <source>
        <dbReference type="ARBA" id="ARBA00022741"/>
    </source>
</evidence>
<organism evidence="9 10">
    <name type="scientific">Streptomyces inhibens</name>
    <dbReference type="NCBI Taxonomy" id="2293571"/>
    <lineage>
        <taxon>Bacteria</taxon>
        <taxon>Bacillati</taxon>
        <taxon>Actinomycetota</taxon>
        <taxon>Actinomycetes</taxon>
        <taxon>Kitasatosporales</taxon>
        <taxon>Streptomycetaceae</taxon>
        <taxon>Streptomyces</taxon>
    </lineage>
</organism>